<proteinExistence type="predicted"/>
<feature type="transmembrane region" description="Helical" evidence="1">
    <location>
        <begin position="34"/>
        <end position="53"/>
    </location>
</feature>
<organism evidence="2">
    <name type="scientific">Myoviridae sp. cteo515</name>
    <dbReference type="NCBI Taxonomy" id="2823550"/>
    <lineage>
        <taxon>Viruses</taxon>
        <taxon>Duplodnaviria</taxon>
        <taxon>Heunggongvirae</taxon>
        <taxon>Uroviricota</taxon>
        <taxon>Caudoviricetes</taxon>
    </lineage>
</organism>
<sequence length="59" mass="6985">MVFFTSILLLFPLNYYYIFYALKKLKIIIFKICYVIGMLISILINSIPIMSVIKFNQIT</sequence>
<evidence type="ECO:0000313" key="2">
    <source>
        <dbReference type="EMBL" id="DAD67280.1"/>
    </source>
</evidence>
<keyword evidence="1" id="KW-0472">Membrane</keyword>
<protein>
    <submittedName>
        <fullName evidence="2">Uncharacterized protein</fullName>
    </submittedName>
</protein>
<evidence type="ECO:0000256" key="1">
    <source>
        <dbReference type="SAM" id="Phobius"/>
    </source>
</evidence>
<keyword evidence="1" id="KW-1133">Transmembrane helix</keyword>
<feature type="transmembrane region" description="Helical" evidence="1">
    <location>
        <begin position="6"/>
        <end position="22"/>
    </location>
</feature>
<accession>A0A8S5LBG7</accession>
<reference evidence="2" key="1">
    <citation type="journal article" date="2021" name="Proc. Natl. Acad. Sci. U.S.A.">
        <title>A Catalog of Tens of Thousands of Viruses from Human Metagenomes Reveals Hidden Associations with Chronic Diseases.</title>
        <authorList>
            <person name="Tisza M.J."/>
            <person name="Buck C.B."/>
        </authorList>
    </citation>
    <scope>NUCLEOTIDE SEQUENCE</scope>
    <source>
        <strain evidence="2">Cteo515</strain>
    </source>
</reference>
<name>A0A8S5LBG7_9CAUD</name>
<dbReference type="EMBL" id="BK014673">
    <property type="protein sequence ID" value="DAD67280.1"/>
    <property type="molecule type" value="Genomic_DNA"/>
</dbReference>
<keyword evidence="1" id="KW-0812">Transmembrane</keyword>